<dbReference type="AlphaFoldDB" id="A0A1Y0DA64"/>
<evidence type="ECO:0000313" key="3">
    <source>
        <dbReference type="EMBL" id="ART84045.1"/>
    </source>
</evidence>
<gene>
    <name evidence="3" type="ORF">CBP31_12295</name>
</gene>
<dbReference type="Pfam" id="PF13371">
    <property type="entry name" value="TPR_9"/>
    <property type="match status" value="1"/>
</dbReference>
<dbReference type="Proteomes" id="UP000243937">
    <property type="component" value="Chromosome"/>
</dbReference>
<dbReference type="PANTHER" id="PTHR31350:SF21">
    <property type="entry name" value="F-BOX ONLY PROTEIN 21"/>
    <property type="match status" value="1"/>
</dbReference>
<evidence type="ECO:0000313" key="4">
    <source>
        <dbReference type="Proteomes" id="UP000243937"/>
    </source>
</evidence>
<organism evidence="3 4">
    <name type="scientific">Oceanisphaera profunda</name>
    <dbReference type="NCBI Taxonomy" id="1416627"/>
    <lineage>
        <taxon>Bacteria</taxon>
        <taxon>Pseudomonadati</taxon>
        <taxon>Pseudomonadota</taxon>
        <taxon>Gammaproteobacteria</taxon>
        <taxon>Aeromonadales</taxon>
        <taxon>Aeromonadaceae</taxon>
        <taxon>Oceanisphaera</taxon>
    </lineage>
</organism>
<accession>A0A1Y0DA64</accession>
<reference evidence="3 4" key="1">
    <citation type="journal article" date="2014" name="Int. J. Syst. Evol. Microbiol.">
        <title>Oceanisphaera profunda sp. nov., a marine bacterium isolated from deep-sea sediment, and emended description of the genus Oceanisphaera.</title>
        <authorList>
            <person name="Xu Z."/>
            <person name="Zhang X.Y."/>
            <person name="Su H.N."/>
            <person name="Yu Z.C."/>
            <person name="Liu C."/>
            <person name="Li H."/>
            <person name="Chen X.L."/>
            <person name="Song X.Y."/>
            <person name="Xie B.B."/>
            <person name="Qin Q.L."/>
            <person name="Zhou B.C."/>
            <person name="Shi M."/>
            <person name="Huang Y."/>
            <person name="Zhang Y.Z."/>
        </authorList>
    </citation>
    <scope>NUCLEOTIDE SEQUENCE [LARGE SCALE GENOMIC DNA]</scope>
    <source>
        <strain evidence="3 4">SM1222</strain>
    </source>
</reference>
<sequence length="286" mass="32195">MLKTNISDMWVSDDLPCFMTMSLDIVESLFGLEARDQGEVALFELERDLAEQLDPGFGDIAPITGQTLLAALYGPLGFVGDWERFFSVDNCLMDRVLSRRQGIPVSMALLVLYLCERYGIRAEGISFPGHFLVRIFNEPDSDSEVSLESQVSSQIIDPFTGKVLSHHAIEQLLRGARGNLAKLTPQHLTSAEPLDVMLRLLTVTKAAFIHHQHFTHALMCSQLLLTLKPDCPLERRDRGFLYEQLECHELAVDDFEYFIEQCPEDPLADILKIQVAALDAMPHVLH</sequence>
<dbReference type="InterPro" id="IPR032698">
    <property type="entry name" value="SirB1_N"/>
</dbReference>
<dbReference type="OrthoDB" id="232498at2"/>
<feature type="domain" description="Protein SirB1 N-terminal" evidence="2">
    <location>
        <begin position="66"/>
        <end position="201"/>
    </location>
</feature>
<dbReference type="PANTHER" id="PTHR31350">
    <property type="entry name" value="SI:DKEY-261L7.2"/>
    <property type="match status" value="1"/>
</dbReference>
<dbReference type="EMBL" id="CP021377">
    <property type="protein sequence ID" value="ART84045.1"/>
    <property type="molecule type" value="Genomic_DNA"/>
</dbReference>
<comment type="similarity">
    <text evidence="1">Belongs to the UPF0162 family.</text>
</comment>
<evidence type="ECO:0000256" key="1">
    <source>
        <dbReference type="ARBA" id="ARBA00007100"/>
    </source>
</evidence>
<dbReference type="Pfam" id="PF13369">
    <property type="entry name" value="Transglut_core2"/>
    <property type="match status" value="1"/>
</dbReference>
<protein>
    <recommendedName>
        <fullName evidence="2">Protein SirB1 N-terminal domain-containing protein</fullName>
    </recommendedName>
</protein>
<dbReference type="KEGG" id="opf:CBP31_12295"/>
<name>A0A1Y0DA64_9GAMM</name>
<proteinExistence type="inferred from homology"/>
<dbReference type="SUPFAM" id="SSF48452">
    <property type="entry name" value="TPR-like"/>
    <property type="match status" value="1"/>
</dbReference>
<evidence type="ECO:0000259" key="2">
    <source>
        <dbReference type="Pfam" id="PF13369"/>
    </source>
</evidence>
<keyword evidence="4" id="KW-1185">Reference proteome</keyword>
<dbReference type="InterPro" id="IPR011990">
    <property type="entry name" value="TPR-like_helical_dom_sf"/>
</dbReference>